<proteinExistence type="predicted"/>
<organism evidence="1">
    <name type="scientific">marine metagenome</name>
    <dbReference type="NCBI Taxonomy" id="408172"/>
    <lineage>
        <taxon>unclassified sequences</taxon>
        <taxon>metagenomes</taxon>
        <taxon>ecological metagenomes</taxon>
    </lineage>
</organism>
<dbReference type="EMBL" id="UINC01002794">
    <property type="protein sequence ID" value="SVA00370.1"/>
    <property type="molecule type" value="Genomic_DNA"/>
</dbReference>
<name>A0A381S8G5_9ZZZZ</name>
<gene>
    <name evidence="1" type="ORF">METZ01_LOCUS53224</name>
</gene>
<protein>
    <submittedName>
        <fullName evidence="1">Uncharacterized protein</fullName>
    </submittedName>
</protein>
<evidence type="ECO:0000313" key="1">
    <source>
        <dbReference type="EMBL" id="SVA00370.1"/>
    </source>
</evidence>
<sequence>MKQIACTLLALLPTLVMGAPTSVPWLPLDCHAEKTVGLHDYVEAQSQPVEMYEPSIFFASRFTLRENRTFATFLDQENVALFVTMTDQQSGDVSEFQCDTVRGTGDTFGYSCRNSPPSDILMLNPESMRFTRGAVGGWTFYAAGDGHNGTSLFVEYGRCQPAEDVTTNNQEF</sequence>
<accession>A0A381S8G5</accession>
<dbReference type="AlphaFoldDB" id="A0A381S8G5"/>
<reference evidence="1" key="1">
    <citation type="submission" date="2018-05" db="EMBL/GenBank/DDBJ databases">
        <authorList>
            <person name="Lanie J.A."/>
            <person name="Ng W.-L."/>
            <person name="Kazmierczak K.M."/>
            <person name="Andrzejewski T.M."/>
            <person name="Davidsen T.M."/>
            <person name="Wayne K.J."/>
            <person name="Tettelin H."/>
            <person name="Glass J.I."/>
            <person name="Rusch D."/>
            <person name="Podicherti R."/>
            <person name="Tsui H.-C.T."/>
            <person name="Winkler M.E."/>
        </authorList>
    </citation>
    <scope>NUCLEOTIDE SEQUENCE</scope>
</reference>